<dbReference type="Proteomes" id="UP000076603">
    <property type="component" value="Unassembled WGS sequence"/>
</dbReference>
<dbReference type="AlphaFoldDB" id="A0A161YLW4"/>
<sequence length="146" mass="16592">MCKKTVDILAEKLLTIGPIMTKKIIRLDMQSNDIVSINQLMVLGSLHEQGSLSISEICKKLLISKPQMTIILDKLVKSNLVYRIYNTTDRRTINISLTEKGNEYCKNLLETLKENLTRKLITLSKEDLTTLLSSVEIAESILKRLD</sequence>
<reference evidence="5 6" key="1">
    <citation type="submission" date="2016-04" db="EMBL/GenBank/DDBJ databases">
        <title>Genome sequence of Clostridium magnum DSM 2767.</title>
        <authorList>
            <person name="Poehlein A."/>
            <person name="Uhlig R."/>
            <person name="Fischer R."/>
            <person name="Bahl H."/>
            <person name="Daniel R."/>
        </authorList>
    </citation>
    <scope>NUCLEOTIDE SEQUENCE [LARGE SCALE GENOMIC DNA]</scope>
    <source>
        <strain evidence="5 6">DSM 2767</strain>
    </source>
</reference>
<dbReference type="Gene3D" id="1.10.10.10">
    <property type="entry name" value="Winged helix-like DNA-binding domain superfamily/Winged helix DNA-binding domain"/>
    <property type="match status" value="1"/>
</dbReference>
<evidence type="ECO:0000256" key="1">
    <source>
        <dbReference type="ARBA" id="ARBA00023015"/>
    </source>
</evidence>
<dbReference type="EMBL" id="LWAE01000003">
    <property type="protein sequence ID" value="KZL91612.1"/>
    <property type="molecule type" value="Genomic_DNA"/>
</dbReference>
<organism evidence="5 6">
    <name type="scientific">Clostridium magnum DSM 2767</name>
    <dbReference type="NCBI Taxonomy" id="1121326"/>
    <lineage>
        <taxon>Bacteria</taxon>
        <taxon>Bacillati</taxon>
        <taxon>Bacillota</taxon>
        <taxon>Clostridia</taxon>
        <taxon>Eubacteriales</taxon>
        <taxon>Clostridiaceae</taxon>
        <taxon>Clostridium</taxon>
    </lineage>
</organism>
<dbReference type="GO" id="GO:0003677">
    <property type="term" value="F:DNA binding"/>
    <property type="evidence" value="ECO:0007669"/>
    <property type="project" value="UniProtKB-KW"/>
</dbReference>
<dbReference type="OrthoDB" id="166070at2"/>
<feature type="domain" description="HTH marR-type" evidence="4">
    <location>
        <begin position="6"/>
        <end position="146"/>
    </location>
</feature>
<keyword evidence="2" id="KW-0238">DNA-binding</keyword>
<evidence type="ECO:0000256" key="2">
    <source>
        <dbReference type="ARBA" id="ARBA00023125"/>
    </source>
</evidence>
<evidence type="ECO:0000313" key="6">
    <source>
        <dbReference type="Proteomes" id="UP000076603"/>
    </source>
</evidence>
<gene>
    <name evidence="5" type="primary">yusO_2</name>
    <name evidence="5" type="ORF">CLMAG_33710</name>
</gene>
<evidence type="ECO:0000256" key="3">
    <source>
        <dbReference type="ARBA" id="ARBA00023163"/>
    </source>
</evidence>
<keyword evidence="3" id="KW-0804">Transcription</keyword>
<dbReference type="PROSITE" id="PS50995">
    <property type="entry name" value="HTH_MARR_2"/>
    <property type="match status" value="1"/>
</dbReference>
<keyword evidence="6" id="KW-1185">Reference proteome</keyword>
<comment type="caution">
    <text evidence="5">The sequence shown here is derived from an EMBL/GenBank/DDBJ whole genome shotgun (WGS) entry which is preliminary data.</text>
</comment>
<dbReference type="InterPro" id="IPR000835">
    <property type="entry name" value="HTH_MarR-typ"/>
</dbReference>
<accession>A0A161YLW4</accession>
<dbReference type="PATRIC" id="fig|1121326.3.peg.3407"/>
<dbReference type="PANTHER" id="PTHR42756">
    <property type="entry name" value="TRANSCRIPTIONAL REGULATOR, MARR"/>
    <property type="match status" value="1"/>
</dbReference>
<dbReference type="SUPFAM" id="SSF46785">
    <property type="entry name" value="Winged helix' DNA-binding domain"/>
    <property type="match status" value="1"/>
</dbReference>
<dbReference type="STRING" id="1121326.CLMAG_33710"/>
<dbReference type="SMART" id="SM00347">
    <property type="entry name" value="HTH_MARR"/>
    <property type="match status" value="1"/>
</dbReference>
<dbReference type="GO" id="GO:0003700">
    <property type="term" value="F:DNA-binding transcription factor activity"/>
    <property type="evidence" value="ECO:0007669"/>
    <property type="project" value="InterPro"/>
</dbReference>
<proteinExistence type="predicted"/>
<dbReference type="PRINTS" id="PR00598">
    <property type="entry name" value="HTHMARR"/>
</dbReference>
<evidence type="ECO:0000313" key="5">
    <source>
        <dbReference type="EMBL" id="KZL91612.1"/>
    </source>
</evidence>
<name>A0A161YLW4_9CLOT</name>
<keyword evidence="1" id="KW-0805">Transcription regulation</keyword>
<dbReference type="RefSeq" id="WP_066624608.1">
    <property type="nucleotide sequence ID" value="NZ_FQXL01000005.1"/>
</dbReference>
<dbReference type="PANTHER" id="PTHR42756:SF1">
    <property type="entry name" value="TRANSCRIPTIONAL REPRESSOR OF EMRAB OPERON"/>
    <property type="match status" value="1"/>
</dbReference>
<dbReference type="InterPro" id="IPR036388">
    <property type="entry name" value="WH-like_DNA-bd_sf"/>
</dbReference>
<dbReference type="Pfam" id="PF01047">
    <property type="entry name" value="MarR"/>
    <property type="match status" value="1"/>
</dbReference>
<protein>
    <submittedName>
        <fullName evidence="5">Putative HTH-type transcriptional regulator YusO</fullName>
    </submittedName>
</protein>
<evidence type="ECO:0000259" key="4">
    <source>
        <dbReference type="PROSITE" id="PS50995"/>
    </source>
</evidence>
<dbReference type="InterPro" id="IPR036390">
    <property type="entry name" value="WH_DNA-bd_sf"/>
</dbReference>